<dbReference type="PROSITE" id="PS50822">
    <property type="entry name" value="PIWI"/>
    <property type="match status" value="1"/>
</dbReference>
<dbReference type="AlphaFoldDB" id="A0A833W0K8"/>
<dbReference type="Pfam" id="PF23278">
    <property type="entry name" value="Piwi_N"/>
    <property type="match status" value="1"/>
</dbReference>
<dbReference type="PROSITE" id="PS50821">
    <property type="entry name" value="PAZ"/>
    <property type="match status" value="1"/>
</dbReference>
<feature type="domain" description="Piwi" evidence="10">
    <location>
        <begin position="515"/>
        <end position="804"/>
    </location>
</feature>
<keyword evidence="12" id="KW-1185">Reference proteome</keyword>
<name>A0A833W0K8_9HYME</name>
<evidence type="ECO:0000256" key="8">
    <source>
        <dbReference type="SAM" id="MobiDB-lite"/>
    </source>
</evidence>
<dbReference type="InterPro" id="IPR036085">
    <property type="entry name" value="PAZ_dom_sf"/>
</dbReference>
<dbReference type="SMART" id="SM00950">
    <property type="entry name" value="Piwi"/>
    <property type="match status" value="1"/>
</dbReference>
<gene>
    <name evidence="11" type="ORF">E2986_02003</name>
</gene>
<dbReference type="InterPro" id="IPR003165">
    <property type="entry name" value="Piwi"/>
</dbReference>
<dbReference type="FunFam" id="2.170.260.10:FF:000003">
    <property type="entry name" value="Piwi-like RNA-mediated gene silencing 2"/>
    <property type="match status" value="1"/>
</dbReference>
<feature type="domain" description="PAZ" evidence="9">
    <location>
        <begin position="238"/>
        <end position="349"/>
    </location>
</feature>
<evidence type="ECO:0000256" key="6">
    <source>
        <dbReference type="ARBA" id="ARBA00023158"/>
    </source>
</evidence>
<dbReference type="GO" id="GO:0005737">
    <property type="term" value="C:cytoplasm"/>
    <property type="evidence" value="ECO:0007669"/>
    <property type="project" value="UniProtKB-SubCell"/>
</dbReference>
<sequence>MTLFSAGRATQRGLDAKKEDVPGYSQGSSESAQGGEAGTQLGRGAMRGKRAIVREIVTRPPTLQNKRGTSGESAVMQANYFALLSTPDWCLYQYRVDFAPDEERTAVRKGLLKPHRGQLDSFVFDGTILYSRTRMADMEFWSQRQSDNTNVRITIRLVGDMKRGDPHYIQFFNTIMRKCLVALKLELVGRDYFDEQNKMEVPHYRLELWPGYLTSIRQHESNILMCSEVIHKVMRQQTLLDILRGCYNKYKDQYQPYFTERVVGLVVLTDYNNHTYRITDVDYDATPSSTFTLKTGDTVSYRDYYKEKYQIEIRNGHQPMLVTKSKTRDRNAMQAQMVYLVPELCRVTGIDQEMRENFTLMRDLADYTRVNPEARIRRLITFNERLRSEPEISKELSDWNLKLDNKLVTVPARILPSEKIYLAGKRPVSTGNFADWTKELHNKPLFIVTQLKQWTLISPLHSKRYLKEFLQYLSQSALGMGCRIDKPYVVYVDDDRTGTYSSALEHELSTTCPELMFCVVPNNRTERYSAIKKKCILDRPIPSQVLLHKTLTNRNLRTIATKVAIQINCKLGGAPWSIDLVSKNMMVIGFDVCHDPVDKSNDFGAMVASLNENLSRFFTVVNPHTGGEELSTSFAKNVENALIAYRERNKVLPSYIVIYRDGVGEGQIPLVYEQELSRIQVKLNTIYGEASLAVKMAFVIVTKRINTRIFYRNANPPPGTVVDDVITNPLKYDFFIVSQSVRRGTVSPCSYNVIADSTEWRPDHMQRLTYKLCHMYYNWSGTVRVPAPCQYAHKLAYLVAQYLRCSPERKMRDVLYFL</sequence>
<evidence type="ECO:0000259" key="10">
    <source>
        <dbReference type="PROSITE" id="PS50822"/>
    </source>
</evidence>
<dbReference type="Pfam" id="PF02171">
    <property type="entry name" value="Piwi"/>
    <property type="match status" value="1"/>
</dbReference>
<evidence type="ECO:0000313" key="11">
    <source>
        <dbReference type="EMBL" id="KAF3427934.1"/>
    </source>
</evidence>
<dbReference type="SMART" id="SM00949">
    <property type="entry name" value="PAZ"/>
    <property type="match status" value="1"/>
</dbReference>
<keyword evidence="6" id="KW-0943">RNA-mediated gene silencing</keyword>
<dbReference type="CDD" id="cd02845">
    <property type="entry name" value="PAZ_piwi_like"/>
    <property type="match status" value="1"/>
</dbReference>
<keyword evidence="4" id="KW-0221">Differentiation</keyword>
<dbReference type="PANTHER" id="PTHR22891">
    <property type="entry name" value="EUKARYOTIC TRANSLATION INITIATION FACTOR 2C"/>
    <property type="match status" value="1"/>
</dbReference>
<dbReference type="GO" id="GO:0003723">
    <property type="term" value="F:RNA binding"/>
    <property type="evidence" value="ECO:0007669"/>
    <property type="project" value="UniProtKB-KW"/>
</dbReference>
<dbReference type="Gene3D" id="3.40.50.2300">
    <property type="match status" value="1"/>
</dbReference>
<dbReference type="CDD" id="cd04658">
    <property type="entry name" value="Piwi_piwi-like_Euk"/>
    <property type="match status" value="1"/>
</dbReference>
<dbReference type="Pfam" id="PF02170">
    <property type="entry name" value="PAZ"/>
    <property type="match status" value="1"/>
</dbReference>
<dbReference type="Gene3D" id="2.170.260.10">
    <property type="entry name" value="paz domain"/>
    <property type="match status" value="1"/>
</dbReference>
<protein>
    <recommendedName>
        <fullName evidence="13">Piwi</fullName>
    </recommendedName>
</protein>
<dbReference type="FunFam" id="3.30.420.10:FF:000014">
    <property type="entry name" value="Piwi-like RNA-mediated gene silencing 1"/>
    <property type="match status" value="1"/>
</dbReference>
<evidence type="ECO:0000256" key="2">
    <source>
        <dbReference type="ARBA" id="ARBA00022473"/>
    </source>
</evidence>
<evidence type="ECO:0000256" key="5">
    <source>
        <dbReference type="ARBA" id="ARBA00022884"/>
    </source>
</evidence>
<feature type="compositionally biased region" description="Low complexity" evidence="8">
    <location>
        <begin position="25"/>
        <end position="34"/>
    </location>
</feature>
<evidence type="ECO:0000256" key="4">
    <source>
        <dbReference type="ARBA" id="ARBA00022782"/>
    </source>
</evidence>
<dbReference type="InterPro" id="IPR036397">
    <property type="entry name" value="RNaseH_sf"/>
</dbReference>
<dbReference type="InterPro" id="IPR012337">
    <property type="entry name" value="RNaseH-like_sf"/>
</dbReference>
<dbReference type="SUPFAM" id="SSF53098">
    <property type="entry name" value="Ribonuclease H-like"/>
    <property type="match status" value="1"/>
</dbReference>
<dbReference type="Gene3D" id="3.30.420.10">
    <property type="entry name" value="Ribonuclease H-like superfamily/Ribonuclease H"/>
    <property type="match status" value="1"/>
</dbReference>
<keyword evidence="3" id="KW-0963">Cytoplasm</keyword>
<evidence type="ECO:0000259" key="9">
    <source>
        <dbReference type="PROSITE" id="PS50821"/>
    </source>
</evidence>
<comment type="caution">
    <text evidence="11">The sequence shown here is derived from an EMBL/GenBank/DDBJ whole genome shotgun (WGS) entry which is preliminary data.</text>
</comment>
<evidence type="ECO:0000256" key="3">
    <source>
        <dbReference type="ARBA" id="ARBA00022490"/>
    </source>
</evidence>
<evidence type="ECO:0008006" key="13">
    <source>
        <dbReference type="Google" id="ProtNLM"/>
    </source>
</evidence>
<feature type="region of interest" description="Disordered" evidence="8">
    <location>
        <begin position="1"/>
        <end position="46"/>
    </location>
</feature>
<accession>A0A833W0K8</accession>
<dbReference type="InterPro" id="IPR003100">
    <property type="entry name" value="PAZ_dom"/>
</dbReference>
<comment type="subcellular location">
    <subcellularLocation>
        <location evidence="1">Cytoplasm</location>
    </subcellularLocation>
</comment>
<organism evidence="11 12">
    <name type="scientific">Frieseomelitta varia</name>
    <dbReference type="NCBI Taxonomy" id="561572"/>
    <lineage>
        <taxon>Eukaryota</taxon>
        <taxon>Metazoa</taxon>
        <taxon>Ecdysozoa</taxon>
        <taxon>Arthropoda</taxon>
        <taxon>Hexapoda</taxon>
        <taxon>Insecta</taxon>
        <taxon>Pterygota</taxon>
        <taxon>Neoptera</taxon>
        <taxon>Endopterygota</taxon>
        <taxon>Hymenoptera</taxon>
        <taxon>Apocrita</taxon>
        <taxon>Aculeata</taxon>
        <taxon>Apoidea</taxon>
        <taxon>Anthophila</taxon>
        <taxon>Apidae</taxon>
        <taxon>Frieseomelitta</taxon>
    </lineage>
</organism>
<dbReference type="GO" id="GO:0030154">
    <property type="term" value="P:cell differentiation"/>
    <property type="evidence" value="ECO:0007669"/>
    <property type="project" value="UniProtKB-KW"/>
</dbReference>
<keyword evidence="2" id="KW-0217">Developmental protein</keyword>
<keyword evidence="5" id="KW-0694">RNA-binding</keyword>
<dbReference type="SUPFAM" id="SSF101690">
    <property type="entry name" value="PAZ domain"/>
    <property type="match status" value="1"/>
</dbReference>
<comment type="similarity">
    <text evidence="7">Belongs to the argonaute family. Piwi subfamily.</text>
</comment>
<reference evidence="11" key="1">
    <citation type="submission" date="2019-11" db="EMBL/GenBank/DDBJ databases">
        <title>The nuclear and mitochondrial genomes of Frieseomelitta varia - a highly eusocial stingless bee (Meliponini) with a permanently sterile worker caste.</title>
        <authorList>
            <person name="Freitas F.C.P."/>
            <person name="Lourenco A.P."/>
            <person name="Nunes F.M.F."/>
            <person name="Paschoal A.R."/>
            <person name="Abreu F.C.P."/>
            <person name="Barbin F.O."/>
            <person name="Bataglia L."/>
            <person name="Cardoso-Junior C.A.M."/>
            <person name="Cervoni M.S."/>
            <person name="Silva S.R."/>
            <person name="Dalarmi F."/>
            <person name="Del Lama M.A."/>
            <person name="Depintor T.S."/>
            <person name="Ferreira K.M."/>
            <person name="Goria P.S."/>
            <person name="Jaskot M.C."/>
            <person name="Lago D.C."/>
            <person name="Luna-Lucena D."/>
            <person name="Moda L.M."/>
            <person name="Nascimento L."/>
            <person name="Pedrino M."/>
            <person name="Rabico F.O."/>
            <person name="Sanches F.C."/>
            <person name="Santos D.E."/>
            <person name="Santos C.G."/>
            <person name="Vieira J."/>
            <person name="Lopes T.F."/>
            <person name="Barchuk A.R."/>
            <person name="Hartfelder K."/>
            <person name="Simoes Z.L.P."/>
            <person name="Bitondi M.M.G."/>
            <person name="Pinheiro D.G."/>
        </authorList>
    </citation>
    <scope>NUCLEOTIDE SEQUENCE</scope>
    <source>
        <strain evidence="11">USP_RPSP 00005682</strain>
        <tissue evidence="11">Whole individual</tissue>
    </source>
</reference>
<dbReference type="Proteomes" id="UP000655588">
    <property type="component" value="Unassembled WGS sequence"/>
</dbReference>
<evidence type="ECO:0000256" key="1">
    <source>
        <dbReference type="ARBA" id="ARBA00004496"/>
    </source>
</evidence>
<dbReference type="GO" id="GO:0140965">
    <property type="term" value="P:secondary piRNA processing"/>
    <property type="evidence" value="ECO:0007669"/>
    <property type="project" value="UniProtKB-ARBA"/>
</dbReference>
<proteinExistence type="inferred from homology"/>
<evidence type="ECO:0000313" key="12">
    <source>
        <dbReference type="Proteomes" id="UP000655588"/>
    </source>
</evidence>
<dbReference type="EMBL" id="WNWW01000244">
    <property type="protein sequence ID" value="KAF3427934.1"/>
    <property type="molecule type" value="Genomic_DNA"/>
</dbReference>
<evidence type="ECO:0000256" key="7">
    <source>
        <dbReference type="ARBA" id="ARBA00038291"/>
    </source>
</evidence>